<feature type="compositionally biased region" description="Polar residues" evidence="1">
    <location>
        <begin position="55"/>
        <end position="73"/>
    </location>
</feature>
<organism evidence="2 3">
    <name type="scientific">Plectus sambesii</name>
    <dbReference type="NCBI Taxonomy" id="2011161"/>
    <lineage>
        <taxon>Eukaryota</taxon>
        <taxon>Metazoa</taxon>
        <taxon>Ecdysozoa</taxon>
        <taxon>Nematoda</taxon>
        <taxon>Chromadorea</taxon>
        <taxon>Plectida</taxon>
        <taxon>Plectina</taxon>
        <taxon>Plectoidea</taxon>
        <taxon>Plectidae</taxon>
        <taxon>Plectus</taxon>
    </lineage>
</organism>
<proteinExistence type="predicted"/>
<feature type="compositionally biased region" description="Polar residues" evidence="1">
    <location>
        <begin position="29"/>
        <end position="42"/>
    </location>
</feature>
<sequence>MLWETVLYLCKSTEEIDKFAKAYEDGADPSNSLQQSENRTQPESASASEAAGGQPTHSTAITTALPNPDNQEQPTFDIYVAVDEIISKYTGLSSDKKRRLNMPLDETLKQNLDESRKDICADLNMNELVNQYLHDLLSPDEVSDIKDARGSDKTQLFLTAVKKNIRCLITFMIGLKGTQHEQRLHYFCNEEFCDKLISILYKT</sequence>
<name>A0A914VCM6_9BILA</name>
<protein>
    <submittedName>
        <fullName evidence="3">Uncharacterized protein</fullName>
    </submittedName>
</protein>
<dbReference type="Proteomes" id="UP000887566">
    <property type="component" value="Unplaced"/>
</dbReference>
<evidence type="ECO:0000313" key="2">
    <source>
        <dbReference type="Proteomes" id="UP000887566"/>
    </source>
</evidence>
<feature type="region of interest" description="Disordered" evidence="1">
    <location>
        <begin position="25"/>
        <end position="73"/>
    </location>
</feature>
<dbReference type="WBParaSite" id="PSAMB.scaffold1826size27557.g15186.t1">
    <property type="protein sequence ID" value="PSAMB.scaffold1826size27557.g15186.t1"/>
    <property type="gene ID" value="PSAMB.scaffold1826size27557.g15186"/>
</dbReference>
<dbReference type="AlphaFoldDB" id="A0A914VCM6"/>
<evidence type="ECO:0000256" key="1">
    <source>
        <dbReference type="SAM" id="MobiDB-lite"/>
    </source>
</evidence>
<evidence type="ECO:0000313" key="3">
    <source>
        <dbReference type="WBParaSite" id="PSAMB.scaffold1826size27557.g15186.t1"/>
    </source>
</evidence>
<keyword evidence="2" id="KW-1185">Reference proteome</keyword>
<reference evidence="3" key="1">
    <citation type="submission" date="2022-11" db="UniProtKB">
        <authorList>
            <consortium name="WormBaseParasite"/>
        </authorList>
    </citation>
    <scope>IDENTIFICATION</scope>
</reference>
<accession>A0A914VCM6</accession>